<dbReference type="InterPro" id="IPR056822">
    <property type="entry name" value="TEN_NHL"/>
</dbReference>
<dbReference type="AlphaFoldDB" id="A0AA86MXG5"/>
<dbReference type="Pfam" id="PF25021">
    <property type="entry name" value="TEN_NHL"/>
    <property type="match status" value="2"/>
</dbReference>
<dbReference type="InterPro" id="IPR011042">
    <property type="entry name" value="6-blade_b-propeller_TolB-like"/>
</dbReference>
<evidence type="ECO:0000256" key="1">
    <source>
        <dbReference type="ARBA" id="ARBA00022737"/>
    </source>
</evidence>
<feature type="region of interest" description="Disordered" evidence="2">
    <location>
        <begin position="81"/>
        <end position="108"/>
    </location>
</feature>
<proteinExistence type="predicted"/>
<dbReference type="InterPro" id="IPR001258">
    <property type="entry name" value="NHL_repeat"/>
</dbReference>
<dbReference type="EMBL" id="OX365700">
    <property type="protein sequence ID" value="CAI4030869.1"/>
    <property type="molecule type" value="Genomic_DNA"/>
</dbReference>
<dbReference type="Gene3D" id="2.120.10.30">
    <property type="entry name" value="TolB, C-terminal domain"/>
    <property type="match status" value="4"/>
</dbReference>
<keyword evidence="1" id="KW-0677">Repeat</keyword>
<dbReference type="CDD" id="cd14953">
    <property type="entry name" value="NHL_like_1"/>
    <property type="match status" value="1"/>
</dbReference>
<accession>A0AA86MXG5</accession>
<sequence length="412" mass="42598">MQAGEAMNSSVSLDSGIITTIAGVGESGCSGDGGPALLARLNEPKQVAVDVHGNLYIADAENHLIRKVEAATGVITTVAGRGESGASIPSAGSDHVSEVTDGADEDPLSDPVPQTEGRFAQLADLGGTVRFVVGKAQDGSAHYAGDEGPAVKARLNFPSAVAVDADGTLFIADTMNHRVRRVDARTGIITTIAGTGQRRFSGEGGPAVKAALNEPAALALDGRGGLYVADQSNNRVRRIDLATGVIVTVAGTGEAGYTGDGMPAIEAGLAGPSGLAWGEDGTLYVADTFNGRIRAVDSVTGVIRTVAGDGGEYRYQGVPNEWSTSLSRPYGIAVDREGHLLITDSDSHLLRRWDRRKKIITRLVGTGQARFGGDGGPASDASLNYPFGVAIDGAGHVYIADTFNHRIRKLIV</sequence>
<feature type="domain" description="Teneurin NHL" evidence="3">
    <location>
        <begin position="27"/>
        <end position="93"/>
    </location>
</feature>
<name>A0AA86MXG5_9BACT</name>
<dbReference type="PANTHER" id="PTHR46388:SF2">
    <property type="entry name" value="NHL REPEAT-CONTAINING PROTEIN 2"/>
    <property type="match status" value="1"/>
</dbReference>
<dbReference type="Pfam" id="PF01436">
    <property type="entry name" value="NHL"/>
    <property type="match status" value="1"/>
</dbReference>
<dbReference type="Proteomes" id="UP001179121">
    <property type="component" value="Chromosome"/>
</dbReference>
<dbReference type="KEGG" id="nti:DNFV4_01301"/>
<feature type="domain" description="Teneurin NHL" evidence="3">
    <location>
        <begin position="140"/>
        <end position="182"/>
    </location>
</feature>
<reference evidence="4" key="1">
    <citation type="submission" date="2022-10" db="EMBL/GenBank/DDBJ databases">
        <authorList>
            <person name="Koch H."/>
        </authorList>
    </citation>
    <scope>NUCLEOTIDE SEQUENCE</scope>
    <source>
        <strain evidence="4">DNF</strain>
    </source>
</reference>
<protein>
    <submittedName>
        <fullName evidence="4">SGL domain-containing protein</fullName>
    </submittedName>
</protein>
<dbReference type="PANTHER" id="PTHR46388">
    <property type="entry name" value="NHL REPEAT-CONTAINING PROTEIN 2"/>
    <property type="match status" value="1"/>
</dbReference>
<dbReference type="SUPFAM" id="SSF101898">
    <property type="entry name" value="NHL repeat"/>
    <property type="match status" value="1"/>
</dbReference>
<evidence type="ECO:0000259" key="3">
    <source>
        <dbReference type="Pfam" id="PF25021"/>
    </source>
</evidence>
<organism evidence="4 5">
    <name type="scientific">Nitrospira tepida</name>
    <dbReference type="NCBI Taxonomy" id="2973512"/>
    <lineage>
        <taxon>Bacteria</taxon>
        <taxon>Pseudomonadati</taxon>
        <taxon>Nitrospirota</taxon>
        <taxon>Nitrospiria</taxon>
        <taxon>Nitrospirales</taxon>
        <taxon>Nitrospiraceae</taxon>
        <taxon>Nitrospira</taxon>
    </lineage>
</organism>
<evidence type="ECO:0000313" key="5">
    <source>
        <dbReference type="Proteomes" id="UP001179121"/>
    </source>
</evidence>
<evidence type="ECO:0000256" key="2">
    <source>
        <dbReference type="SAM" id="MobiDB-lite"/>
    </source>
</evidence>
<evidence type="ECO:0000313" key="4">
    <source>
        <dbReference type="EMBL" id="CAI4030869.1"/>
    </source>
</evidence>
<keyword evidence="5" id="KW-1185">Reference proteome</keyword>
<gene>
    <name evidence="4" type="ORF">DNFV4_01301</name>
</gene>